<keyword evidence="2 3" id="KW-0040">ANK repeat</keyword>
<dbReference type="AlphaFoldDB" id="A0A7S2HYN4"/>
<protein>
    <recommendedName>
        <fullName evidence="6">Ankyrin repeat domain-containing protein</fullName>
    </recommendedName>
</protein>
<organism evidence="5">
    <name type="scientific">Haptolina brevifila</name>
    <dbReference type="NCBI Taxonomy" id="156173"/>
    <lineage>
        <taxon>Eukaryota</taxon>
        <taxon>Haptista</taxon>
        <taxon>Haptophyta</taxon>
        <taxon>Prymnesiophyceae</taxon>
        <taxon>Prymnesiales</taxon>
        <taxon>Prymnesiaceae</taxon>
        <taxon>Haptolina</taxon>
    </lineage>
</organism>
<evidence type="ECO:0000256" key="4">
    <source>
        <dbReference type="SAM" id="MobiDB-lite"/>
    </source>
</evidence>
<feature type="compositionally biased region" description="Basic and acidic residues" evidence="4">
    <location>
        <begin position="117"/>
        <end position="127"/>
    </location>
</feature>
<dbReference type="InterPro" id="IPR050776">
    <property type="entry name" value="Ank_Repeat/CDKN_Inhibitor"/>
</dbReference>
<dbReference type="SMART" id="SM00248">
    <property type="entry name" value="ANK"/>
    <property type="match status" value="2"/>
</dbReference>
<accession>A0A7S2HYN4</accession>
<dbReference type="PROSITE" id="PS50297">
    <property type="entry name" value="ANK_REP_REGION"/>
    <property type="match status" value="1"/>
</dbReference>
<dbReference type="InterPro" id="IPR036770">
    <property type="entry name" value="Ankyrin_rpt-contain_sf"/>
</dbReference>
<evidence type="ECO:0000256" key="2">
    <source>
        <dbReference type="ARBA" id="ARBA00023043"/>
    </source>
</evidence>
<dbReference type="PANTHER" id="PTHR24201:SF15">
    <property type="entry name" value="ANKYRIN REPEAT DOMAIN-CONTAINING PROTEIN 66"/>
    <property type="match status" value="1"/>
</dbReference>
<proteinExistence type="predicted"/>
<evidence type="ECO:0008006" key="6">
    <source>
        <dbReference type="Google" id="ProtNLM"/>
    </source>
</evidence>
<dbReference type="Pfam" id="PF12796">
    <property type="entry name" value="Ank_2"/>
    <property type="match status" value="1"/>
</dbReference>
<sequence length="175" mass="18124">MGGKKAPPKLTAEEKDAQAKAKALDGLLKAAKNDDRAKCEALVAKGADVNAANEHGQTPGHMAAGYGALDVLRFLHSQGADLTVQNEKKMTPLACAKAIGEDDAVLLLEAFAEGKSGDEIGLGKDLDLSDDETEARAEDSAPPTAREISSSATMTVKSKLDTAPEPQQVAAVEVS</sequence>
<dbReference type="PROSITE" id="PS50088">
    <property type="entry name" value="ANK_REPEAT"/>
    <property type="match status" value="1"/>
</dbReference>
<dbReference type="PANTHER" id="PTHR24201">
    <property type="entry name" value="ANK_REP_REGION DOMAIN-CONTAINING PROTEIN"/>
    <property type="match status" value="1"/>
</dbReference>
<name>A0A7S2HYN4_9EUKA</name>
<dbReference type="InterPro" id="IPR002110">
    <property type="entry name" value="Ankyrin_rpt"/>
</dbReference>
<reference evidence="5" key="1">
    <citation type="submission" date="2021-01" db="EMBL/GenBank/DDBJ databases">
        <authorList>
            <person name="Corre E."/>
            <person name="Pelletier E."/>
            <person name="Niang G."/>
            <person name="Scheremetjew M."/>
            <person name="Finn R."/>
            <person name="Kale V."/>
            <person name="Holt S."/>
            <person name="Cochrane G."/>
            <person name="Meng A."/>
            <person name="Brown T."/>
            <person name="Cohen L."/>
        </authorList>
    </citation>
    <scope>NUCLEOTIDE SEQUENCE</scope>
    <source>
        <strain evidence="5">UTEX LB 985</strain>
    </source>
</reference>
<evidence type="ECO:0000256" key="3">
    <source>
        <dbReference type="PROSITE-ProRule" id="PRU00023"/>
    </source>
</evidence>
<dbReference type="SUPFAM" id="SSF48403">
    <property type="entry name" value="Ankyrin repeat"/>
    <property type="match status" value="1"/>
</dbReference>
<dbReference type="Gene3D" id="1.25.40.20">
    <property type="entry name" value="Ankyrin repeat-containing domain"/>
    <property type="match status" value="1"/>
</dbReference>
<dbReference type="EMBL" id="HBGU01054855">
    <property type="protein sequence ID" value="CAD9504137.1"/>
    <property type="molecule type" value="Transcribed_RNA"/>
</dbReference>
<evidence type="ECO:0000256" key="1">
    <source>
        <dbReference type="ARBA" id="ARBA00022737"/>
    </source>
</evidence>
<feature type="compositionally biased region" description="Polar residues" evidence="4">
    <location>
        <begin position="147"/>
        <end position="156"/>
    </location>
</feature>
<feature type="repeat" description="ANK" evidence="3">
    <location>
        <begin position="55"/>
        <end position="87"/>
    </location>
</feature>
<gene>
    <name evidence="5" type="ORF">CBRE1094_LOCUS29966</name>
</gene>
<keyword evidence="1" id="KW-0677">Repeat</keyword>
<feature type="region of interest" description="Disordered" evidence="4">
    <location>
        <begin position="117"/>
        <end position="175"/>
    </location>
</feature>
<evidence type="ECO:0000313" key="5">
    <source>
        <dbReference type="EMBL" id="CAD9504137.1"/>
    </source>
</evidence>